<dbReference type="PIRSF" id="PIRSF036055">
    <property type="entry name" value="UCP036055"/>
    <property type="match status" value="1"/>
</dbReference>
<reference evidence="1 2" key="1">
    <citation type="submission" date="2016-10" db="EMBL/GenBank/DDBJ databases">
        <authorList>
            <person name="de Groot N.N."/>
        </authorList>
    </citation>
    <scope>NUCLEOTIDE SEQUENCE [LARGE SCALE GENOMIC DNA]</scope>
    <source>
        <strain evidence="1 2">DSM 8537</strain>
    </source>
</reference>
<organism evidence="1 2">
    <name type="scientific">Paracoccus aminovorans</name>
    <dbReference type="NCBI Taxonomy" id="34004"/>
    <lineage>
        <taxon>Bacteria</taxon>
        <taxon>Pseudomonadati</taxon>
        <taxon>Pseudomonadota</taxon>
        <taxon>Alphaproteobacteria</taxon>
        <taxon>Rhodobacterales</taxon>
        <taxon>Paracoccaceae</taxon>
        <taxon>Paracoccus</taxon>
    </lineage>
</organism>
<dbReference type="Proteomes" id="UP000183635">
    <property type="component" value="Unassembled WGS sequence"/>
</dbReference>
<dbReference type="OrthoDB" id="8304384at2"/>
<dbReference type="EMBL" id="FOPU01000047">
    <property type="protein sequence ID" value="SFH96809.1"/>
    <property type="molecule type" value="Genomic_DNA"/>
</dbReference>
<keyword evidence="2" id="KW-1185">Reference proteome</keyword>
<name>A0A1I3ED59_9RHOB</name>
<dbReference type="AlphaFoldDB" id="A0A1I3ED59"/>
<evidence type="ECO:0000313" key="2">
    <source>
        <dbReference type="Proteomes" id="UP000183635"/>
    </source>
</evidence>
<protein>
    <submittedName>
        <fullName evidence="1">Uncharacterized protein</fullName>
    </submittedName>
</protein>
<dbReference type="STRING" id="34004.SAMN04488021_14718"/>
<dbReference type="InterPro" id="IPR017042">
    <property type="entry name" value="UCP036055"/>
</dbReference>
<sequence length="158" mass="17291">MSASLIFDIVPLGSLVAYSDGQPKPPARFTKKLAAWKSRNGAGRLVRKEPGRERPTYTTTPSFTLHEGDFGEGGIILITVMRSYGIDSDLSFRVIERPKIGQVRVVQDVGENVELLHLAENHEAAELWLARNGYTRARLEEITADEAGAEAVEGRAAA</sequence>
<evidence type="ECO:0000313" key="1">
    <source>
        <dbReference type="EMBL" id="SFH96809.1"/>
    </source>
</evidence>
<accession>A0A1I3ED59</accession>
<dbReference type="RefSeq" id="WP_074970579.1">
    <property type="nucleotide sequence ID" value="NZ_CBCRYP010000042.1"/>
</dbReference>
<gene>
    <name evidence="1" type="ORF">SAMN04488021_14718</name>
</gene>
<proteinExistence type="predicted"/>